<gene>
    <name evidence="1" type="ORF">ACFPFX_10930</name>
</gene>
<evidence type="ECO:0000313" key="1">
    <source>
        <dbReference type="EMBL" id="MFC4956815.1"/>
    </source>
</evidence>
<dbReference type="RefSeq" id="WP_344380281.1">
    <property type="nucleotide sequence ID" value="NZ_BAAASQ010000039.1"/>
</dbReference>
<dbReference type="EMBL" id="JBHSIZ010000010">
    <property type="protein sequence ID" value="MFC4956815.1"/>
    <property type="molecule type" value="Genomic_DNA"/>
</dbReference>
<protein>
    <recommendedName>
        <fullName evidence="3">Secreted protein</fullName>
    </recommendedName>
</protein>
<proteinExistence type="predicted"/>
<dbReference type="Proteomes" id="UP001595834">
    <property type="component" value="Unassembled WGS sequence"/>
</dbReference>
<organism evidence="1 2">
    <name type="scientific">Streptomyces mauvecolor</name>
    <dbReference type="NCBI Taxonomy" id="58345"/>
    <lineage>
        <taxon>Bacteria</taxon>
        <taxon>Bacillati</taxon>
        <taxon>Actinomycetota</taxon>
        <taxon>Actinomycetes</taxon>
        <taxon>Kitasatosporales</taxon>
        <taxon>Streptomycetaceae</taxon>
        <taxon>Streptomyces</taxon>
    </lineage>
</organism>
<evidence type="ECO:0008006" key="3">
    <source>
        <dbReference type="Google" id="ProtNLM"/>
    </source>
</evidence>
<sequence length="115" mass="12399">MDHHYSHAVHLLLATLCTRLVAAAPEPPAVGLHEQLARLLIELSETDQLVPHPPSLGHAADAAAACLLNLATPDQLSRPFDDDLPRRLDELGRSLPQPELLALVKTAADHTTPHP</sequence>
<name>A0ABV9UIE0_9ACTN</name>
<reference evidence="2" key="1">
    <citation type="journal article" date="2019" name="Int. J. Syst. Evol. Microbiol.">
        <title>The Global Catalogue of Microorganisms (GCM) 10K type strain sequencing project: providing services to taxonomists for standard genome sequencing and annotation.</title>
        <authorList>
            <consortium name="The Broad Institute Genomics Platform"/>
            <consortium name="The Broad Institute Genome Sequencing Center for Infectious Disease"/>
            <person name="Wu L."/>
            <person name="Ma J."/>
        </authorList>
    </citation>
    <scope>NUCLEOTIDE SEQUENCE [LARGE SCALE GENOMIC DNA]</scope>
    <source>
        <strain evidence="2">CCM 7224</strain>
    </source>
</reference>
<evidence type="ECO:0000313" key="2">
    <source>
        <dbReference type="Proteomes" id="UP001595834"/>
    </source>
</evidence>
<accession>A0ABV9UIE0</accession>
<comment type="caution">
    <text evidence="1">The sequence shown here is derived from an EMBL/GenBank/DDBJ whole genome shotgun (WGS) entry which is preliminary data.</text>
</comment>
<keyword evidence="2" id="KW-1185">Reference proteome</keyword>